<dbReference type="PANTHER" id="PTHR43199:SF1">
    <property type="entry name" value="GLUTATHIONE HYDROLASE PROENZYME"/>
    <property type="match status" value="1"/>
</dbReference>
<dbReference type="PANTHER" id="PTHR43199">
    <property type="entry name" value="GLUTATHIONE HYDROLASE"/>
    <property type="match status" value="1"/>
</dbReference>
<keyword evidence="11" id="KW-1185">Reference proteome</keyword>
<name>A0ABT1T0Z0_9SPHI</name>
<dbReference type="PRINTS" id="PR01210">
    <property type="entry name" value="GGTRANSPTASE"/>
</dbReference>
<evidence type="ECO:0000256" key="9">
    <source>
        <dbReference type="RuleBase" id="RU368036"/>
    </source>
</evidence>
<proteinExistence type="inferred from homology"/>
<keyword evidence="5 9" id="KW-0378">Hydrolase</keyword>
<evidence type="ECO:0000313" key="11">
    <source>
        <dbReference type="Proteomes" id="UP001204376"/>
    </source>
</evidence>
<dbReference type="GO" id="GO:0103068">
    <property type="term" value="F:leukotriene C4 gamma-glutamyl transferase activity"/>
    <property type="evidence" value="ECO:0007669"/>
    <property type="project" value="UniProtKB-EC"/>
</dbReference>
<dbReference type="InterPro" id="IPR055262">
    <property type="entry name" value="GGT_CS"/>
</dbReference>
<evidence type="ECO:0000313" key="10">
    <source>
        <dbReference type="EMBL" id="MCQ6958249.1"/>
    </source>
</evidence>
<dbReference type="EC" id="3.4.19.13" evidence="9"/>
<dbReference type="Gene3D" id="3.60.20.40">
    <property type="match status" value="1"/>
</dbReference>
<comment type="catalytic activity">
    <reaction evidence="2 9">
        <text>glutathione + H2O = L-cysteinylglycine + L-glutamate</text>
        <dbReference type="Rhea" id="RHEA:28807"/>
        <dbReference type="ChEBI" id="CHEBI:15377"/>
        <dbReference type="ChEBI" id="CHEBI:29985"/>
        <dbReference type="ChEBI" id="CHEBI:57925"/>
        <dbReference type="ChEBI" id="CHEBI:61694"/>
        <dbReference type="EC" id="3.4.19.13"/>
    </reaction>
</comment>
<evidence type="ECO:0000256" key="8">
    <source>
        <dbReference type="ARBA" id="ARBA00047417"/>
    </source>
</evidence>
<dbReference type="SUPFAM" id="SSF56235">
    <property type="entry name" value="N-terminal nucleophile aminohydrolases (Ntn hydrolases)"/>
    <property type="match status" value="1"/>
</dbReference>
<evidence type="ECO:0000256" key="7">
    <source>
        <dbReference type="ARBA" id="ARBA00023315"/>
    </source>
</evidence>
<dbReference type="Gene3D" id="1.10.246.130">
    <property type="match status" value="1"/>
</dbReference>
<comment type="pathway">
    <text evidence="9">Sulfur metabolism; glutathione metabolism.</text>
</comment>
<gene>
    <name evidence="10" type="primary">ggt</name>
    <name evidence="10" type="ORF">NPE20_09780</name>
</gene>
<evidence type="ECO:0000256" key="5">
    <source>
        <dbReference type="ARBA" id="ARBA00022801"/>
    </source>
</evidence>
<dbReference type="InterPro" id="IPR000101">
    <property type="entry name" value="GGT_peptidase"/>
</dbReference>
<organism evidence="10 11">
    <name type="scientific">Mucilaginibacter aquariorum</name>
    <dbReference type="NCBI Taxonomy" id="2967225"/>
    <lineage>
        <taxon>Bacteria</taxon>
        <taxon>Pseudomonadati</taxon>
        <taxon>Bacteroidota</taxon>
        <taxon>Sphingobacteriia</taxon>
        <taxon>Sphingobacteriales</taxon>
        <taxon>Sphingobacteriaceae</taxon>
        <taxon>Mucilaginibacter</taxon>
    </lineage>
</organism>
<dbReference type="NCBIfam" id="TIGR00066">
    <property type="entry name" value="g_glut_trans"/>
    <property type="match status" value="1"/>
</dbReference>
<reference evidence="10 11" key="1">
    <citation type="submission" date="2022-07" db="EMBL/GenBank/DDBJ databases">
        <title>Mucilaginibacter sp. JC4.</title>
        <authorList>
            <person name="Le V."/>
            <person name="Ko S.-R."/>
            <person name="Ahn C.-Y."/>
            <person name="Oh H.-M."/>
        </authorList>
    </citation>
    <scope>NUCLEOTIDE SEQUENCE [LARGE SCALE GENOMIC DNA]</scope>
    <source>
        <strain evidence="10 11">JC4</strain>
    </source>
</reference>
<comment type="catalytic activity">
    <reaction evidence="1 9">
        <text>an S-substituted glutathione + H2O = an S-substituted L-cysteinylglycine + L-glutamate</text>
        <dbReference type="Rhea" id="RHEA:59468"/>
        <dbReference type="ChEBI" id="CHEBI:15377"/>
        <dbReference type="ChEBI" id="CHEBI:29985"/>
        <dbReference type="ChEBI" id="CHEBI:90779"/>
        <dbReference type="ChEBI" id="CHEBI:143103"/>
        <dbReference type="EC" id="3.4.19.13"/>
    </reaction>
</comment>
<dbReference type="EMBL" id="JANHOH010000001">
    <property type="protein sequence ID" value="MCQ6958249.1"/>
    <property type="molecule type" value="Genomic_DNA"/>
</dbReference>
<evidence type="ECO:0000256" key="4">
    <source>
        <dbReference type="ARBA" id="ARBA00022679"/>
    </source>
</evidence>
<comment type="caution">
    <text evidence="10">The sequence shown here is derived from an EMBL/GenBank/DDBJ whole genome shotgun (WGS) entry which is preliminary data.</text>
</comment>
<keyword evidence="9" id="KW-0317">Glutathione biosynthesis</keyword>
<protein>
    <recommendedName>
        <fullName evidence="9">Glutathione hydrolase proenzyme</fullName>
        <ecNumber evidence="9">2.3.2.2</ecNumber>
        <ecNumber evidence="9">3.4.19.13</ecNumber>
    </recommendedName>
    <component>
        <recommendedName>
            <fullName evidence="9">Glutathione hydrolase large chain</fullName>
        </recommendedName>
    </component>
    <component>
        <recommendedName>
            <fullName evidence="9">Glutathione hydrolase small chain</fullName>
        </recommendedName>
    </component>
</protein>
<keyword evidence="4 9" id="KW-0808">Transferase</keyword>
<evidence type="ECO:0000256" key="3">
    <source>
        <dbReference type="ARBA" id="ARBA00009381"/>
    </source>
</evidence>
<dbReference type="EC" id="2.3.2.2" evidence="9"/>
<comment type="subunit">
    <text evidence="9">This enzyme consists of two polypeptide chains, which are synthesized in precursor form from a single polypeptide.</text>
</comment>
<comment type="similarity">
    <text evidence="3 9">Belongs to the gamma-glutamyltransferase family.</text>
</comment>
<evidence type="ECO:0000256" key="6">
    <source>
        <dbReference type="ARBA" id="ARBA00023145"/>
    </source>
</evidence>
<dbReference type="Pfam" id="PF01019">
    <property type="entry name" value="G_glu_transpept"/>
    <property type="match status" value="1"/>
</dbReference>
<evidence type="ECO:0000256" key="2">
    <source>
        <dbReference type="ARBA" id="ARBA00001089"/>
    </source>
</evidence>
<dbReference type="InterPro" id="IPR051792">
    <property type="entry name" value="GGT_bact"/>
</dbReference>
<dbReference type="RefSeq" id="WP_256538429.1">
    <property type="nucleotide sequence ID" value="NZ_JANHOH010000001.1"/>
</dbReference>
<dbReference type="InterPro" id="IPR043137">
    <property type="entry name" value="GGT_ssub_C"/>
</dbReference>
<evidence type="ECO:0000256" key="1">
    <source>
        <dbReference type="ARBA" id="ARBA00001049"/>
    </source>
</evidence>
<dbReference type="InterPro" id="IPR029055">
    <property type="entry name" value="Ntn_hydrolases_N"/>
</dbReference>
<dbReference type="Proteomes" id="UP001204376">
    <property type="component" value="Unassembled WGS sequence"/>
</dbReference>
<comment type="PTM">
    <text evidence="9">Cleaved by autocatalysis into a large and a small subunit.</text>
</comment>
<keyword evidence="7 9" id="KW-0012">Acyltransferase</keyword>
<keyword evidence="6 9" id="KW-0865">Zymogen</keyword>
<dbReference type="PROSITE" id="PS00462">
    <property type="entry name" value="G_GLU_TRANSPEPTIDASE"/>
    <property type="match status" value="1"/>
</dbReference>
<dbReference type="InterPro" id="IPR043138">
    <property type="entry name" value="GGT_lsub"/>
</dbReference>
<accession>A0ABT1T0Z0</accession>
<comment type="catalytic activity">
    <reaction evidence="8 9">
        <text>an N-terminal (5-L-glutamyl)-[peptide] + an alpha-amino acid = 5-L-glutamyl amino acid + an N-terminal L-alpha-aminoacyl-[peptide]</text>
        <dbReference type="Rhea" id="RHEA:23904"/>
        <dbReference type="Rhea" id="RHEA-COMP:9780"/>
        <dbReference type="Rhea" id="RHEA-COMP:9795"/>
        <dbReference type="ChEBI" id="CHEBI:77644"/>
        <dbReference type="ChEBI" id="CHEBI:78597"/>
        <dbReference type="ChEBI" id="CHEBI:78599"/>
        <dbReference type="ChEBI" id="CHEBI:78608"/>
        <dbReference type="EC" id="2.3.2.2"/>
    </reaction>
</comment>
<sequence length="565" mass="61707">MNFRLGLTYILTVLFTILGLVGHTQPQTSPDEKYKNGVVVCAYPDAAKAGLDVLKKGGNAVDAAVAVQFALAVTHPQAGNIGGGGFMVYRPAKGFSNTLDFREMAPAKASTNMYLDTAGNIIPNKSLYTHQASGIPGSVDGMIRAHKKYGRLKWATLVQPAINLALKGFKMTKRLAADINRNDSVFKSLNPGKRYLMKDTKWQEGDTLIQEDLGKTLALIRDKGRAGFYEGKVADLLVAEMNAGDGLITKADLQNYHSVWRKPVTGSYKNYKIITMPPPSSGGIALLQLLKSVEKYPLHRWGFNQDSTVQLIVEAERRVYADRSKYLGDPDFYNVPVDSLANPQYIASRMQSFDWDAATPSTSIQPGTFIGYESDQTTHYSIVDKDGNAVAITTTLNDSFGSKIFVNGAGFLLNNEMDDFSSKPGTPNMYGLVGGKANSIEPGKRMLSCMTPTIVEKNGRLFMIVGTPGGSTIITSVFQTVLNVIEFDMDMQQAVSAKRFHHQWLPDKVDTEPNALDEITKDKLTKKGYKITNKGAIGRVDGILKTKAGYEGGADPRGDDTKMGY</sequence>